<dbReference type="RefSeq" id="WP_075279751.1">
    <property type="nucleotide sequence ID" value="NZ_DYWQ01000080.1"/>
</dbReference>
<keyword evidence="1" id="KW-1133">Transmembrane helix</keyword>
<feature type="transmembrane region" description="Helical" evidence="1">
    <location>
        <begin position="162"/>
        <end position="187"/>
    </location>
</feature>
<feature type="transmembrane region" description="Helical" evidence="1">
    <location>
        <begin position="52"/>
        <end position="79"/>
    </location>
</feature>
<comment type="caution">
    <text evidence="2">The sequence shown here is derived from an EMBL/GenBank/DDBJ whole genome shotgun (WGS) entry which is preliminary data.</text>
</comment>
<feature type="transmembrane region" description="Helical" evidence="1">
    <location>
        <begin position="241"/>
        <end position="261"/>
    </location>
</feature>
<feature type="transmembrane region" description="Helical" evidence="1">
    <location>
        <begin position="267"/>
        <end position="287"/>
    </location>
</feature>
<gene>
    <name evidence="2" type="ORF">K8U72_05185</name>
</gene>
<feature type="transmembrane region" description="Helical" evidence="1">
    <location>
        <begin position="91"/>
        <end position="109"/>
    </location>
</feature>
<accession>A0A921GFY2</accession>
<feature type="transmembrane region" description="Helical" evidence="1">
    <location>
        <begin position="207"/>
        <end position="229"/>
    </location>
</feature>
<dbReference type="EMBL" id="DYWQ01000080">
    <property type="protein sequence ID" value="HJF45164.1"/>
    <property type="molecule type" value="Genomic_DNA"/>
</dbReference>
<dbReference type="Proteomes" id="UP000697330">
    <property type="component" value="Unassembled WGS sequence"/>
</dbReference>
<reference evidence="2" key="2">
    <citation type="submission" date="2021-09" db="EMBL/GenBank/DDBJ databases">
        <authorList>
            <person name="Gilroy R."/>
        </authorList>
    </citation>
    <scope>NUCLEOTIDE SEQUENCE</scope>
    <source>
        <strain evidence="2">CHK124-7917</strain>
    </source>
</reference>
<protein>
    <submittedName>
        <fullName evidence="2">Uncharacterized protein</fullName>
    </submittedName>
</protein>
<evidence type="ECO:0000313" key="2">
    <source>
        <dbReference type="EMBL" id="HJF45164.1"/>
    </source>
</evidence>
<organism evidence="2 3">
    <name type="scientific">Thermophilibacter provencensis</name>
    <dbReference type="NCBI Taxonomy" id="1852386"/>
    <lineage>
        <taxon>Bacteria</taxon>
        <taxon>Bacillati</taxon>
        <taxon>Actinomycetota</taxon>
        <taxon>Coriobacteriia</taxon>
        <taxon>Coriobacteriales</taxon>
        <taxon>Atopobiaceae</taxon>
        <taxon>Thermophilibacter</taxon>
    </lineage>
</organism>
<reference evidence="2" key="1">
    <citation type="journal article" date="2021" name="PeerJ">
        <title>Extensive microbial diversity within the chicken gut microbiome revealed by metagenomics and culture.</title>
        <authorList>
            <person name="Gilroy R."/>
            <person name="Ravi A."/>
            <person name="Getino M."/>
            <person name="Pursley I."/>
            <person name="Horton D.L."/>
            <person name="Alikhan N.F."/>
            <person name="Baker D."/>
            <person name="Gharbi K."/>
            <person name="Hall N."/>
            <person name="Watson M."/>
            <person name="Adriaenssens E.M."/>
            <person name="Foster-Nyarko E."/>
            <person name="Jarju S."/>
            <person name="Secka A."/>
            <person name="Antonio M."/>
            <person name="Oren A."/>
            <person name="Chaudhuri R.R."/>
            <person name="La Ragione R."/>
            <person name="Hildebrand F."/>
            <person name="Pallen M.J."/>
        </authorList>
    </citation>
    <scope>NUCLEOTIDE SEQUENCE</scope>
    <source>
        <strain evidence="2">CHK124-7917</strain>
    </source>
</reference>
<proteinExistence type="predicted"/>
<keyword evidence="1" id="KW-0812">Transmembrane</keyword>
<sequence length="312" mass="32770">MEDLEPSIPRTPAQAVLRMVSILMGIIGLLVLLGGIAVLVGNVMGLLPGGDIWTAATFGVMIVVAAGLLILTAALGIVASNNSARVEPYRFLCYLVGLAVLVAIVWGWGVGSFILFNPIVLTTTIVYVLICSRLADRVKEEHDNGVRGETFLRSRHQRVLHLLSELIILKGVVTIVVIAVLAAALVVYGEGERAVISGVPVTVSDTLYALLAVGGLSSGVSVLAGGLGIRGSNRPQKIVPFLVLASIVCAFGLVRVVGMFLEHGILGVPFDAVFDLLFMSVCVYLAIRVLRQPTPEELAAAAGVALVSGQEE</sequence>
<dbReference type="AlphaFoldDB" id="A0A921GFY2"/>
<dbReference type="OrthoDB" id="3191130at2"/>
<keyword evidence="1" id="KW-0472">Membrane</keyword>
<feature type="transmembrane region" description="Helical" evidence="1">
    <location>
        <begin position="20"/>
        <end position="40"/>
    </location>
</feature>
<feature type="transmembrane region" description="Helical" evidence="1">
    <location>
        <begin position="115"/>
        <end position="135"/>
    </location>
</feature>
<evidence type="ECO:0000256" key="1">
    <source>
        <dbReference type="SAM" id="Phobius"/>
    </source>
</evidence>
<name>A0A921GFY2_9ACTN</name>
<evidence type="ECO:0000313" key="3">
    <source>
        <dbReference type="Proteomes" id="UP000697330"/>
    </source>
</evidence>